<keyword evidence="5 6" id="KW-0636">Prenylation</keyword>
<dbReference type="PROSITE" id="PS51420">
    <property type="entry name" value="RHO"/>
    <property type="match status" value="1"/>
</dbReference>
<dbReference type="PROSITE" id="PS51419">
    <property type="entry name" value="RAB"/>
    <property type="match status" value="1"/>
</dbReference>
<feature type="region of interest" description="Disordered" evidence="7">
    <location>
        <begin position="198"/>
        <end position="228"/>
    </location>
</feature>
<dbReference type="SUPFAM" id="SSF52540">
    <property type="entry name" value="P-loop containing nucleoside triphosphate hydrolases"/>
    <property type="match status" value="1"/>
</dbReference>
<accession>A0ABQ8Y519</accession>
<evidence type="ECO:0000313" key="8">
    <source>
        <dbReference type="EMBL" id="KAJ6239921.1"/>
    </source>
</evidence>
<evidence type="ECO:0000256" key="1">
    <source>
        <dbReference type="ARBA" id="ARBA00006270"/>
    </source>
</evidence>
<comment type="subcellular location">
    <subcellularLocation>
        <location evidence="6">Membrane</location>
        <topology evidence="6">Lipid-anchor</topology>
    </subcellularLocation>
</comment>
<dbReference type="PRINTS" id="PR00449">
    <property type="entry name" value="RASTRNSFRMNG"/>
</dbReference>
<keyword evidence="3 6" id="KW-0342">GTP-binding</keyword>
<comment type="similarity">
    <text evidence="1 6">Belongs to the small GTPase superfamily. Rab family.</text>
</comment>
<dbReference type="PANTHER" id="PTHR47981:SF39">
    <property type="entry name" value="RAS-RELATED PROTEIN RAB"/>
    <property type="match status" value="1"/>
</dbReference>
<evidence type="ECO:0000256" key="5">
    <source>
        <dbReference type="ARBA" id="ARBA00023289"/>
    </source>
</evidence>
<dbReference type="NCBIfam" id="TIGR00231">
    <property type="entry name" value="small_GTP"/>
    <property type="match status" value="1"/>
</dbReference>
<dbReference type="SMART" id="SM00176">
    <property type="entry name" value="RAN"/>
    <property type="match status" value="1"/>
</dbReference>
<feature type="compositionally biased region" description="Acidic residues" evidence="7">
    <location>
        <begin position="208"/>
        <end position="219"/>
    </location>
</feature>
<keyword evidence="6" id="KW-0472">Membrane</keyword>
<name>A0ABQ8Y519_9EUKA</name>
<dbReference type="InterPro" id="IPR027417">
    <property type="entry name" value="P-loop_NTPase"/>
</dbReference>
<evidence type="ECO:0000313" key="9">
    <source>
        <dbReference type="Proteomes" id="UP001150062"/>
    </source>
</evidence>
<dbReference type="PANTHER" id="PTHR47981">
    <property type="entry name" value="RAB FAMILY"/>
    <property type="match status" value="1"/>
</dbReference>
<comment type="caution">
    <text evidence="8">The sequence shown here is derived from an EMBL/GenBank/DDBJ whole genome shotgun (WGS) entry which is preliminary data.</text>
</comment>
<evidence type="ECO:0000256" key="6">
    <source>
        <dbReference type="RuleBase" id="RU367128"/>
    </source>
</evidence>
<dbReference type="SMART" id="SM00173">
    <property type="entry name" value="RAS"/>
    <property type="match status" value="1"/>
</dbReference>
<dbReference type="Pfam" id="PF00071">
    <property type="entry name" value="Ras"/>
    <property type="match status" value="1"/>
</dbReference>
<protein>
    <recommendedName>
        <fullName evidence="6">Ras-related protein Rab</fullName>
    </recommendedName>
</protein>
<comment type="function">
    <text evidence="6">The small GTPases Rab are key regulators in vesicle trafficking.</text>
</comment>
<evidence type="ECO:0000256" key="4">
    <source>
        <dbReference type="ARBA" id="ARBA00023288"/>
    </source>
</evidence>
<gene>
    <name evidence="8" type="ORF">M0813_24842</name>
</gene>
<keyword evidence="9" id="KW-1185">Reference proteome</keyword>
<dbReference type="InterPro" id="IPR030697">
    <property type="entry name" value="Rab29/Rab38/Rab32"/>
</dbReference>
<keyword evidence="4 6" id="KW-0449">Lipoprotein</keyword>
<dbReference type="Gene3D" id="3.40.50.300">
    <property type="entry name" value="P-loop containing nucleotide triphosphate hydrolases"/>
    <property type="match status" value="1"/>
</dbReference>
<dbReference type="InterPro" id="IPR005225">
    <property type="entry name" value="Small_GTP-bd"/>
</dbReference>
<dbReference type="EMBL" id="JAOAOG010000216">
    <property type="protein sequence ID" value="KAJ6239921.1"/>
    <property type="molecule type" value="Genomic_DNA"/>
</dbReference>
<evidence type="ECO:0000256" key="7">
    <source>
        <dbReference type="SAM" id="MobiDB-lite"/>
    </source>
</evidence>
<proteinExistence type="inferred from homology"/>
<evidence type="ECO:0000256" key="3">
    <source>
        <dbReference type="ARBA" id="ARBA00023134"/>
    </source>
</evidence>
<organism evidence="8 9">
    <name type="scientific">Anaeramoeba flamelloides</name>
    <dbReference type="NCBI Taxonomy" id="1746091"/>
    <lineage>
        <taxon>Eukaryota</taxon>
        <taxon>Metamonada</taxon>
        <taxon>Anaeramoebidae</taxon>
        <taxon>Anaeramoeba</taxon>
    </lineage>
</organism>
<sequence>MSQEGQKKKEQVVKVIVVGDLGTGKTSIIQRYVNDKFSRKYKTTIGVDFALKVLPFNEKTTVRLQLWDIGGQEMYRNMTRVYYKSTVGGIVAYDLTNESTFDAVLKWKEDIDSKVRTEKGDPIPVILVANKIDLLDEEQEKEQGLENWRKTKEEMDEFCKKHNFIGWFNTSAKENINIDESAYALVDHIVTNDIHEAKEKDPNVLKIEDEEGSESDDEVERPKKSNCC</sequence>
<dbReference type="SMART" id="SM00175">
    <property type="entry name" value="RAB"/>
    <property type="match status" value="1"/>
</dbReference>
<dbReference type="PROSITE" id="PS51421">
    <property type="entry name" value="RAS"/>
    <property type="match status" value="1"/>
</dbReference>
<dbReference type="CDD" id="cd04107">
    <property type="entry name" value="Rab32_Rab38"/>
    <property type="match status" value="1"/>
</dbReference>
<feature type="compositionally biased region" description="Basic and acidic residues" evidence="7">
    <location>
        <begin position="198"/>
        <end position="207"/>
    </location>
</feature>
<dbReference type="Proteomes" id="UP001150062">
    <property type="component" value="Unassembled WGS sequence"/>
</dbReference>
<reference evidence="8" key="1">
    <citation type="submission" date="2022-08" db="EMBL/GenBank/DDBJ databases">
        <title>Novel sulfate-reducing endosymbionts in the free-living metamonad Anaeramoeba.</title>
        <authorList>
            <person name="Jerlstrom-Hultqvist J."/>
            <person name="Cepicka I."/>
            <person name="Gallot-Lavallee L."/>
            <person name="Salas-Leiva D."/>
            <person name="Curtis B.A."/>
            <person name="Zahonova K."/>
            <person name="Pipaliya S."/>
            <person name="Dacks J."/>
            <person name="Roger A.J."/>
        </authorList>
    </citation>
    <scope>NUCLEOTIDE SEQUENCE</scope>
    <source>
        <strain evidence="8">Schooner1</strain>
    </source>
</reference>
<evidence type="ECO:0000256" key="2">
    <source>
        <dbReference type="ARBA" id="ARBA00022741"/>
    </source>
</evidence>
<dbReference type="SMART" id="SM00174">
    <property type="entry name" value="RHO"/>
    <property type="match status" value="1"/>
</dbReference>
<dbReference type="InterPro" id="IPR001806">
    <property type="entry name" value="Small_GTPase"/>
</dbReference>
<keyword evidence="2 6" id="KW-0547">Nucleotide-binding</keyword>